<evidence type="ECO:0000256" key="2">
    <source>
        <dbReference type="ARBA" id="ARBA00010157"/>
    </source>
</evidence>
<feature type="transmembrane region" description="Helical" evidence="8">
    <location>
        <begin position="184"/>
        <end position="204"/>
    </location>
</feature>
<dbReference type="PROSITE" id="PS50156">
    <property type="entry name" value="SSD"/>
    <property type="match status" value="1"/>
</dbReference>
<evidence type="ECO:0000256" key="7">
    <source>
        <dbReference type="SAM" id="MobiDB-lite"/>
    </source>
</evidence>
<evidence type="ECO:0000259" key="9">
    <source>
        <dbReference type="PROSITE" id="PS50156"/>
    </source>
</evidence>
<evidence type="ECO:0000256" key="8">
    <source>
        <dbReference type="SAM" id="Phobius"/>
    </source>
</evidence>
<feature type="transmembrane region" description="Helical" evidence="8">
    <location>
        <begin position="623"/>
        <end position="647"/>
    </location>
</feature>
<evidence type="ECO:0000256" key="1">
    <source>
        <dbReference type="ARBA" id="ARBA00004651"/>
    </source>
</evidence>
<feature type="transmembrane region" description="Helical" evidence="8">
    <location>
        <begin position="702"/>
        <end position="727"/>
    </location>
</feature>
<protein>
    <submittedName>
        <fullName evidence="10">MMPL family transporter</fullName>
    </submittedName>
</protein>
<dbReference type="InterPro" id="IPR027417">
    <property type="entry name" value="P-loop_NTPase"/>
</dbReference>
<feature type="transmembrane region" description="Helical" evidence="8">
    <location>
        <begin position="558"/>
        <end position="578"/>
    </location>
</feature>
<name>A0ABX6GV73_9MICO</name>
<dbReference type="EMBL" id="CP047180">
    <property type="protein sequence ID" value="QHC61411.1"/>
    <property type="molecule type" value="Genomic_DNA"/>
</dbReference>
<keyword evidence="4 8" id="KW-0812">Transmembrane</keyword>
<evidence type="ECO:0000256" key="4">
    <source>
        <dbReference type="ARBA" id="ARBA00022692"/>
    </source>
</evidence>
<dbReference type="Pfam" id="PF03176">
    <property type="entry name" value="MMPL"/>
    <property type="match status" value="2"/>
</dbReference>
<organism evidence="10 11">
    <name type="scientific">Rathayibacter festucae</name>
    <dbReference type="NCBI Taxonomy" id="110937"/>
    <lineage>
        <taxon>Bacteria</taxon>
        <taxon>Bacillati</taxon>
        <taxon>Actinomycetota</taxon>
        <taxon>Actinomycetes</taxon>
        <taxon>Micrococcales</taxon>
        <taxon>Microbacteriaceae</taxon>
        <taxon>Rathayibacter</taxon>
    </lineage>
</organism>
<keyword evidence="11" id="KW-1185">Reference proteome</keyword>
<dbReference type="SUPFAM" id="SSF52540">
    <property type="entry name" value="P-loop containing nucleoside triphosphate hydrolases"/>
    <property type="match status" value="1"/>
</dbReference>
<dbReference type="InterPro" id="IPR001036">
    <property type="entry name" value="Acrflvin-R"/>
</dbReference>
<reference evidence="11" key="1">
    <citation type="submission" date="2019-12" db="EMBL/GenBank/DDBJ databases">
        <title>Complete and draft genome sequences of new strains and members of some known species of the genus Rathayibacter isolated from plants.</title>
        <authorList>
            <person name="Tarlachkov S.V."/>
            <person name="Starodumova I.P."/>
            <person name="Dorofeeva L.V."/>
            <person name="Prisyazhnaya N.V."/>
            <person name="Leyn S."/>
            <person name="Zlamal J."/>
            <person name="Elan M."/>
            <person name="Osterman A.L."/>
            <person name="Nadler S."/>
            <person name="Subbotin S.A."/>
            <person name="Evtushenko L.I."/>
        </authorList>
    </citation>
    <scope>NUCLEOTIDE SEQUENCE [LARGE SCALE GENOMIC DNA]</scope>
    <source>
        <strain evidence="11">VKM Ac-2802</strain>
    </source>
</reference>
<dbReference type="CDD" id="cd00267">
    <property type="entry name" value="ABC_ATPase"/>
    <property type="match status" value="1"/>
</dbReference>
<evidence type="ECO:0000313" key="10">
    <source>
        <dbReference type="EMBL" id="QHC61411.1"/>
    </source>
</evidence>
<dbReference type="InterPro" id="IPR000731">
    <property type="entry name" value="SSD"/>
</dbReference>
<evidence type="ECO:0000313" key="11">
    <source>
        <dbReference type="Proteomes" id="UP000464597"/>
    </source>
</evidence>
<dbReference type="Gene3D" id="3.40.50.300">
    <property type="entry name" value="P-loop containing nucleotide triphosphate hydrolases"/>
    <property type="match status" value="1"/>
</dbReference>
<dbReference type="PANTHER" id="PTHR33406:SF11">
    <property type="entry name" value="MEMBRANE PROTEIN SCO6666-RELATED"/>
    <property type="match status" value="1"/>
</dbReference>
<feature type="transmembrane region" description="Helical" evidence="8">
    <location>
        <begin position="211"/>
        <end position="231"/>
    </location>
</feature>
<accession>A0ABX6GV73</accession>
<keyword evidence="3" id="KW-1003">Cell membrane</keyword>
<comment type="similarity">
    <text evidence="2">Belongs to the resistance-nodulation-cell division (RND) (TC 2.A.6) family. MmpL subfamily.</text>
</comment>
<keyword evidence="6 8" id="KW-0472">Membrane</keyword>
<feature type="transmembrane region" description="Helical" evidence="8">
    <location>
        <begin position="277"/>
        <end position="304"/>
    </location>
</feature>
<gene>
    <name evidence="10" type="ORF">GSU69_00925</name>
</gene>
<keyword evidence="5 8" id="KW-1133">Transmembrane helix</keyword>
<evidence type="ECO:0000256" key="6">
    <source>
        <dbReference type="ARBA" id="ARBA00023136"/>
    </source>
</evidence>
<feature type="transmembrane region" description="Helical" evidence="8">
    <location>
        <begin position="237"/>
        <end position="256"/>
    </location>
</feature>
<comment type="subcellular location">
    <subcellularLocation>
        <location evidence="1">Cell membrane</location>
        <topology evidence="1">Multi-pass membrane protein</topology>
    </subcellularLocation>
</comment>
<evidence type="ECO:0000256" key="3">
    <source>
        <dbReference type="ARBA" id="ARBA00022475"/>
    </source>
</evidence>
<dbReference type="Gene3D" id="1.20.1640.10">
    <property type="entry name" value="Multidrug efflux transporter AcrB transmembrane domain"/>
    <property type="match status" value="2"/>
</dbReference>
<feature type="transmembrane region" description="Helical" evidence="8">
    <location>
        <begin position="310"/>
        <end position="334"/>
    </location>
</feature>
<feature type="region of interest" description="Disordered" evidence="7">
    <location>
        <begin position="344"/>
        <end position="381"/>
    </location>
</feature>
<dbReference type="RefSeq" id="WP_159421789.1">
    <property type="nucleotide sequence ID" value="NZ_CP047180.1"/>
</dbReference>
<dbReference type="InterPro" id="IPR050545">
    <property type="entry name" value="Mycobact_MmpL"/>
</dbReference>
<dbReference type="SUPFAM" id="SSF82866">
    <property type="entry name" value="Multidrug efflux transporter AcrB transmembrane domain"/>
    <property type="match status" value="2"/>
</dbReference>
<dbReference type="InterPro" id="IPR004869">
    <property type="entry name" value="MMPL_dom"/>
</dbReference>
<feature type="domain" description="SSD" evidence="9">
    <location>
        <begin position="186"/>
        <end position="333"/>
    </location>
</feature>
<dbReference type="PANTHER" id="PTHR33406">
    <property type="entry name" value="MEMBRANE PROTEIN MJ1562-RELATED"/>
    <property type="match status" value="1"/>
</dbReference>
<evidence type="ECO:0000256" key="5">
    <source>
        <dbReference type="ARBA" id="ARBA00022989"/>
    </source>
</evidence>
<proteinExistence type="inferred from homology"/>
<feature type="transmembrane region" description="Helical" evidence="8">
    <location>
        <begin position="401"/>
        <end position="421"/>
    </location>
</feature>
<sequence length="943" mass="97639">MSSMLYRLGRWVFRAHRLVAVLWLAVVVLAGGGALLLNQGTDNTFSIPGTQSQTALDQLERTFPQVSGTSARYVVVAPDGGSVEDADISGPVGEAVTALEGIDGVAAVTDPYSDTVEGTISEAGNALVITTQMDGSATTTSEASRDALQAEATTLQDALPAGAVVSLGGDLFSQSLPGVTVTEGIGLLVALVVLVLTFGSFLAAGMPLVTALLGVALSMSAIFIATRFASISSTTPLLALMLGLAVGIDYALFIISRHQDQLKQGMAPEESAARATATAGSAVVFAGLTVIIALAGLSVAGIPFLTTMGIAAAGGVAIAVVIALTLTPALLGFAGERLRPKERKAKKAAATSGAEKAPVTTGAHTDPDAAEDATAPSPGSHVHAEVPRGFFRGWVRVVTRFPILTIIAVVGVLGMASIPALSLRLALPDAGYQAEGTPARDTYDLLAENFGPGYNGPLIVTGTIIGSTDPLGLMADLKTEIEGLDGVASVPLATPNETADTGIIQVIPEGGPDSEATKALVAEIRDRHDYFEETYGVDLAVTGQTAVGIDISDTLANALLPFGLLVVGLSLVLLTMVFRSLWVPLKATLGYLLSVGASFGAVAAVFEWGWFADALHVDKTGPIISFMPIILMGVLFGLAMDYEVFLVSRMREDYVHGRPARAAVESGFVGSAKVVTAAAVIMFSVFAAFVPEGDTNIKPIALGLAVGVFVDAFIVRMTLVPAVLHLLGDRAWHMPRWLDRVLPSFDVEGEGLTKELALADWPEPGATDAVAAEGLCLDGPDGPVYRDVDVRVPAGGALVVHGPHRSGRTALLLTIAGRLAPDAGRLKVDGLVVPIRSSAVRGRVGLVRLAGAADPVAEVRAALETAPPLLVLDDLDTVTDPQLRDGIRAELDRARAKAAQKEHSFTVIASSVDADALDDLLPTDRGELAVSPAAERRAIAKVR</sequence>
<dbReference type="Proteomes" id="UP000464597">
    <property type="component" value="Chromosome"/>
</dbReference>
<dbReference type="PRINTS" id="PR00702">
    <property type="entry name" value="ACRIFLAVINRP"/>
</dbReference>
<feature type="transmembrane region" description="Helical" evidence="8">
    <location>
        <begin position="668"/>
        <end position="690"/>
    </location>
</feature>
<feature type="transmembrane region" description="Helical" evidence="8">
    <location>
        <begin position="590"/>
        <end position="611"/>
    </location>
</feature>